<organism evidence="2 3">
    <name type="scientific">Pristionchus fissidentatus</name>
    <dbReference type="NCBI Taxonomy" id="1538716"/>
    <lineage>
        <taxon>Eukaryota</taxon>
        <taxon>Metazoa</taxon>
        <taxon>Ecdysozoa</taxon>
        <taxon>Nematoda</taxon>
        <taxon>Chromadorea</taxon>
        <taxon>Rhabditida</taxon>
        <taxon>Rhabditina</taxon>
        <taxon>Diplogasteromorpha</taxon>
        <taxon>Diplogasteroidea</taxon>
        <taxon>Neodiplogasteridae</taxon>
        <taxon>Pristionchus</taxon>
    </lineage>
</organism>
<gene>
    <name evidence="2" type="ORF">PFISCL1PPCAC_24539</name>
</gene>
<keyword evidence="1" id="KW-1133">Transmembrane helix</keyword>
<accession>A0AAV5WQB0</accession>
<reference evidence="2" key="1">
    <citation type="submission" date="2023-10" db="EMBL/GenBank/DDBJ databases">
        <title>Genome assembly of Pristionchus species.</title>
        <authorList>
            <person name="Yoshida K."/>
            <person name="Sommer R.J."/>
        </authorList>
    </citation>
    <scope>NUCLEOTIDE SEQUENCE</scope>
    <source>
        <strain evidence="2">RS5133</strain>
    </source>
</reference>
<feature type="transmembrane region" description="Helical" evidence="1">
    <location>
        <begin position="80"/>
        <end position="101"/>
    </location>
</feature>
<sequence>SGMDSNASDVSIPRLDEIHETIDSHRDTFGFLPFQMIISISLSNPSVILFLPISFVYLFIWAETFILLRMGNRGNNMRFVAHLALFAVFSVLMARVSTYNIHSVISALKLSFNGSTLNGNSVYVIFLIVYFISFIAFYVVIYGLAEVMRERNFIYVFSCVLIVCHMLYLEYNFNPNDKST</sequence>
<keyword evidence="1" id="KW-0812">Transmembrane</keyword>
<evidence type="ECO:0000313" key="3">
    <source>
        <dbReference type="Proteomes" id="UP001432322"/>
    </source>
</evidence>
<dbReference type="EMBL" id="BTSY01000006">
    <property type="protein sequence ID" value="GMT33242.1"/>
    <property type="molecule type" value="Genomic_DNA"/>
</dbReference>
<keyword evidence="3" id="KW-1185">Reference proteome</keyword>
<proteinExistence type="predicted"/>
<keyword evidence="1" id="KW-0472">Membrane</keyword>
<evidence type="ECO:0000256" key="1">
    <source>
        <dbReference type="SAM" id="Phobius"/>
    </source>
</evidence>
<comment type="caution">
    <text evidence="2">The sequence shown here is derived from an EMBL/GenBank/DDBJ whole genome shotgun (WGS) entry which is preliminary data.</text>
</comment>
<feature type="transmembrane region" description="Helical" evidence="1">
    <location>
        <begin position="121"/>
        <end position="141"/>
    </location>
</feature>
<evidence type="ECO:0008006" key="4">
    <source>
        <dbReference type="Google" id="ProtNLM"/>
    </source>
</evidence>
<feature type="transmembrane region" description="Helical" evidence="1">
    <location>
        <begin position="47"/>
        <end position="68"/>
    </location>
</feature>
<name>A0AAV5WQB0_9BILA</name>
<protein>
    <recommendedName>
        <fullName evidence="4">G protein-coupled receptor</fullName>
    </recommendedName>
</protein>
<evidence type="ECO:0000313" key="2">
    <source>
        <dbReference type="EMBL" id="GMT33242.1"/>
    </source>
</evidence>
<feature type="transmembrane region" description="Helical" evidence="1">
    <location>
        <begin position="153"/>
        <end position="171"/>
    </location>
</feature>
<dbReference type="AlphaFoldDB" id="A0AAV5WQB0"/>
<feature type="non-terminal residue" evidence="2">
    <location>
        <position position="1"/>
    </location>
</feature>
<dbReference type="Proteomes" id="UP001432322">
    <property type="component" value="Unassembled WGS sequence"/>
</dbReference>